<reference evidence="1 2" key="1">
    <citation type="journal article" date="2013" name="J. Bacteriol.">
        <title>Large linear plasmids of Borrelia species that cause relapsing fever.</title>
        <authorList>
            <person name="Miller S.C."/>
            <person name="Porcella S.F."/>
            <person name="Raffel S.J."/>
            <person name="Schwan T.G."/>
            <person name="Barbour A.G."/>
        </authorList>
    </citation>
    <scope>NUCLEOTIDE SEQUENCE [LARGE SCALE GENOMIC DNA]</scope>
    <source>
        <strain evidence="1 2">HS1</strain>
    </source>
</reference>
<geneLocation type="plasmid" evidence="1 2">
    <name>megaplasmid</name>
</geneLocation>
<proteinExistence type="predicted"/>
<reference evidence="1 2" key="2">
    <citation type="journal article" date="2016" name="Genome Announc.">
        <title>Chromosome and Plasmids of the Tick-Borne Relapsing Fever Agent Borrelia hermsii.</title>
        <authorList>
            <person name="Barbour A.G."/>
        </authorList>
    </citation>
    <scope>NUCLEOTIDE SEQUENCE [LARGE SCALE GENOMIC DNA]</scope>
    <source>
        <strain evidence="1 2">HS1</strain>
    </source>
</reference>
<evidence type="ECO:0000313" key="1">
    <source>
        <dbReference type="EMBL" id="ANA43723.1"/>
    </source>
</evidence>
<evidence type="ECO:0008006" key="3">
    <source>
        <dbReference type="Google" id="ProtNLM"/>
    </source>
</evidence>
<accession>A0ABN4NX42</accession>
<protein>
    <recommendedName>
        <fullName evidence="3">Lipoprotein</fullName>
    </recommendedName>
</protein>
<organism evidence="1 2">
    <name type="scientific">Borrelia hermsii HS1</name>
    <dbReference type="NCBI Taxonomy" id="1867252"/>
    <lineage>
        <taxon>Bacteria</taxon>
        <taxon>Pseudomonadati</taxon>
        <taxon>Spirochaetota</taxon>
        <taxon>Spirochaetia</taxon>
        <taxon>Spirochaetales</taxon>
        <taxon>Borreliaceae</taxon>
        <taxon>Borrelia</taxon>
    </lineage>
</organism>
<dbReference type="NCBIfam" id="NF047534">
    <property type="entry name" value="lipo_BTA121_dup"/>
    <property type="match status" value="1"/>
</dbReference>
<gene>
    <name evidence="1" type="ORF">AXX13_A0395</name>
</gene>
<dbReference type="EMBL" id="CP014350">
    <property type="protein sequence ID" value="ANA43723.1"/>
    <property type="molecule type" value="Genomic_DNA"/>
</dbReference>
<keyword evidence="2" id="KW-1185">Reference proteome</keyword>
<keyword evidence="1" id="KW-0614">Plasmid</keyword>
<sequence length="198" mass="22472">MEVIKAYKLLILLIVLFCCCDDEEYVNNLGVGYDFDDIASSDLDIGLAFDHPSLENLIVNFNLSGEERIAVRFLRSALTDPTIAEGAGIRTYSDDEFYEFLVILGASKTREAIADIVVTLRVRDEILKAIYEFAYGDSQRDTFEVQLDVKEREYLKTLKIACGSDNGYKGAYMALKLSDCSEIFIPLKRQVYDVLHKY</sequence>
<evidence type="ECO:0000313" key="2">
    <source>
        <dbReference type="Proteomes" id="UP000078430"/>
    </source>
</evidence>
<dbReference type="Proteomes" id="UP000078430">
    <property type="component" value="Plasmid megaplasmid"/>
</dbReference>
<dbReference type="RefSeq" id="WP_020732417.1">
    <property type="nucleotide sequence ID" value="NZ_CP014350.1"/>
</dbReference>
<name>A0ABN4NX42_BORHE</name>